<dbReference type="PROSITE" id="PS51094">
    <property type="entry name" value="PTS_EIIA_TYPE_2"/>
    <property type="match status" value="1"/>
</dbReference>
<dbReference type="RefSeq" id="WP_344344753.1">
    <property type="nucleotide sequence ID" value="NZ_BAAAQT010000008.1"/>
</dbReference>
<dbReference type="InterPro" id="IPR016152">
    <property type="entry name" value="PTrfase/Anion_transptr"/>
</dbReference>
<dbReference type="CDD" id="cd00211">
    <property type="entry name" value="PTS_IIA_fru"/>
    <property type="match status" value="1"/>
</dbReference>
<keyword evidence="4" id="KW-0597">Phosphoprotein</keyword>
<keyword evidence="3" id="KW-0963">Cytoplasm</keyword>
<evidence type="ECO:0000256" key="2">
    <source>
        <dbReference type="ARBA" id="ARBA00022448"/>
    </source>
</evidence>
<name>A0ABP5MNG9_9MICO</name>
<comment type="subcellular location">
    <subcellularLocation>
        <location evidence="1">Cytoplasm</location>
    </subcellularLocation>
</comment>
<dbReference type="EMBL" id="BAAAQT010000008">
    <property type="protein sequence ID" value="GAA2176087.1"/>
    <property type="molecule type" value="Genomic_DNA"/>
</dbReference>
<protein>
    <recommendedName>
        <fullName evidence="9">Ascorbate-specific PTS system EIIA component</fullName>
    </recommendedName>
    <alternativeName>
        <fullName evidence="10">Ascorbate-specific phosphotransferase enzyme IIA component</fullName>
    </alternativeName>
</protein>
<dbReference type="SUPFAM" id="SSF55804">
    <property type="entry name" value="Phoshotransferase/anion transport protein"/>
    <property type="match status" value="1"/>
</dbReference>
<keyword evidence="7" id="KW-0418">Kinase</keyword>
<evidence type="ECO:0000256" key="4">
    <source>
        <dbReference type="ARBA" id="ARBA00022553"/>
    </source>
</evidence>
<keyword evidence="12" id="KW-0762">Sugar transport</keyword>
<dbReference type="Pfam" id="PF00359">
    <property type="entry name" value="PTS_EIIA_2"/>
    <property type="match status" value="1"/>
</dbReference>
<comment type="function">
    <text evidence="8">The phosphoenolpyruvate-dependent sugar phosphotransferase system (sugar PTS), a major carbohydrate active transport system, catalyzes the phosphorylation of incoming sugar substrates concomitantly with their translocation across the cell membrane. The enzyme II UlaABC PTS system is involved in ascorbate transport.</text>
</comment>
<evidence type="ECO:0000256" key="3">
    <source>
        <dbReference type="ARBA" id="ARBA00022490"/>
    </source>
</evidence>
<proteinExistence type="predicted"/>
<organism evidence="12 13">
    <name type="scientific">Agrococcus versicolor</name>
    <dbReference type="NCBI Taxonomy" id="501482"/>
    <lineage>
        <taxon>Bacteria</taxon>
        <taxon>Bacillati</taxon>
        <taxon>Actinomycetota</taxon>
        <taxon>Actinomycetes</taxon>
        <taxon>Micrococcales</taxon>
        <taxon>Microbacteriaceae</taxon>
        <taxon>Agrococcus</taxon>
    </lineage>
</organism>
<evidence type="ECO:0000256" key="10">
    <source>
        <dbReference type="ARBA" id="ARBA00042072"/>
    </source>
</evidence>
<evidence type="ECO:0000256" key="9">
    <source>
        <dbReference type="ARBA" id="ARBA00041175"/>
    </source>
</evidence>
<dbReference type="PANTHER" id="PTHR36203">
    <property type="entry name" value="ASCORBATE-SPECIFIC PTS SYSTEM EIIA COMPONENT"/>
    <property type="match status" value="1"/>
</dbReference>
<reference evidence="13" key="1">
    <citation type="journal article" date="2019" name="Int. J. Syst. Evol. Microbiol.">
        <title>The Global Catalogue of Microorganisms (GCM) 10K type strain sequencing project: providing services to taxonomists for standard genome sequencing and annotation.</title>
        <authorList>
            <consortium name="The Broad Institute Genomics Platform"/>
            <consortium name="The Broad Institute Genome Sequencing Center for Infectious Disease"/>
            <person name="Wu L."/>
            <person name="Ma J."/>
        </authorList>
    </citation>
    <scope>NUCLEOTIDE SEQUENCE [LARGE SCALE GENOMIC DNA]</scope>
    <source>
        <strain evidence="13">JCM 16026</strain>
    </source>
</reference>
<keyword evidence="6" id="KW-0598">Phosphotransferase system</keyword>
<keyword evidence="13" id="KW-1185">Reference proteome</keyword>
<evidence type="ECO:0000313" key="13">
    <source>
        <dbReference type="Proteomes" id="UP001501599"/>
    </source>
</evidence>
<dbReference type="InterPro" id="IPR051351">
    <property type="entry name" value="Ascorbate-PTS_EIIA_comp"/>
</dbReference>
<dbReference type="Proteomes" id="UP001501599">
    <property type="component" value="Unassembled WGS sequence"/>
</dbReference>
<evidence type="ECO:0000259" key="11">
    <source>
        <dbReference type="PROSITE" id="PS51094"/>
    </source>
</evidence>
<accession>A0ABP5MNG9</accession>
<sequence length="151" mass="15607">MDLAQQLPEEAIATHVVAADWRAAIRAAGERLVASGVTTDAYTDEMIAAVDEHGPYIVIAPGFALAHSRPSPAVLRTGISWVALAEPVEFGSKANDPVRLVVGLAATDHDGHLEVMSALAGILADDDALQALLAADSPAAVRSLLGEHATV</sequence>
<evidence type="ECO:0000256" key="1">
    <source>
        <dbReference type="ARBA" id="ARBA00004496"/>
    </source>
</evidence>
<dbReference type="PANTHER" id="PTHR36203:SF1">
    <property type="entry name" value="ASCORBATE-SPECIFIC PTS SYSTEM EIIA COMPONENT"/>
    <property type="match status" value="1"/>
</dbReference>
<dbReference type="Gene3D" id="3.40.930.10">
    <property type="entry name" value="Mannitol-specific EII, Chain A"/>
    <property type="match status" value="1"/>
</dbReference>
<gene>
    <name evidence="12" type="ORF">GCM10009846_28480</name>
</gene>
<keyword evidence="5" id="KW-0808">Transferase</keyword>
<evidence type="ECO:0000256" key="7">
    <source>
        <dbReference type="ARBA" id="ARBA00022777"/>
    </source>
</evidence>
<keyword evidence="2" id="KW-0813">Transport</keyword>
<evidence type="ECO:0000256" key="6">
    <source>
        <dbReference type="ARBA" id="ARBA00022683"/>
    </source>
</evidence>
<feature type="domain" description="PTS EIIA type-2" evidence="11">
    <location>
        <begin position="5"/>
        <end position="148"/>
    </location>
</feature>
<evidence type="ECO:0000256" key="8">
    <source>
        <dbReference type="ARBA" id="ARBA00037387"/>
    </source>
</evidence>
<comment type="caution">
    <text evidence="12">The sequence shown here is derived from an EMBL/GenBank/DDBJ whole genome shotgun (WGS) entry which is preliminary data.</text>
</comment>
<evidence type="ECO:0000313" key="12">
    <source>
        <dbReference type="EMBL" id="GAA2176087.1"/>
    </source>
</evidence>
<evidence type="ECO:0000256" key="5">
    <source>
        <dbReference type="ARBA" id="ARBA00022679"/>
    </source>
</evidence>
<dbReference type="InterPro" id="IPR002178">
    <property type="entry name" value="PTS_EIIA_type-2_dom"/>
</dbReference>